<dbReference type="EMBL" id="KN824861">
    <property type="protein sequence ID" value="KIK99371.1"/>
    <property type="molecule type" value="Genomic_DNA"/>
</dbReference>
<feature type="non-terminal residue" evidence="1">
    <location>
        <position position="1"/>
    </location>
</feature>
<reference evidence="1 2" key="1">
    <citation type="submission" date="2014-04" db="EMBL/GenBank/DDBJ databases">
        <authorList>
            <consortium name="DOE Joint Genome Institute"/>
            <person name="Kuo A."/>
            <person name="Kohler A."/>
            <person name="Jargeat P."/>
            <person name="Nagy L.G."/>
            <person name="Floudas D."/>
            <person name="Copeland A."/>
            <person name="Barry K.W."/>
            <person name="Cichocki N."/>
            <person name="Veneault-Fourrey C."/>
            <person name="LaButti K."/>
            <person name="Lindquist E.A."/>
            <person name="Lipzen A."/>
            <person name="Lundell T."/>
            <person name="Morin E."/>
            <person name="Murat C."/>
            <person name="Sun H."/>
            <person name="Tunlid A."/>
            <person name="Henrissat B."/>
            <person name="Grigoriev I.V."/>
            <person name="Hibbett D.S."/>
            <person name="Martin F."/>
            <person name="Nordberg H.P."/>
            <person name="Cantor M.N."/>
            <person name="Hua S.X."/>
        </authorList>
    </citation>
    <scope>NUCLEOTIDE SEQUENCE [LARGE SCALE GENOMIC DNA]</scope>
    <source>
        <strain evidence="1 2">Ve08.2h10</strain>
    </source>
</reference>
<dbReference type="AlphaFoldDB" id="A0A0D0E4N8"/>
<dbReference type="HOGENOM" id="CLU_2405406_0_0_1"/>
<accession>A0A0D0E4N8</accession>
<dbReference type="OrthoDB" id="3246731at2759"/>
<gene>
    <name evidence="1" type="ORF">PAXRUDRAFT_132185</name>
</gene>
<sequence>EGTKFALPALYFPKSLMLAKIWKACPWTTNGNEQAHCSINQDGTNLTLLGGVMHGQDYDEQAATSIDIHNAYGMNICDRGSTHAHRTLWDISRLGQYPLL</sequence>
<proteinExistence type="predicted"/>
<dbReference type="InParanoid" id="A0A0D0E4N8"/>
<organism evidence="1 2">
    <name type="scientific">Paxillus rubicundulus Ve08.2h10</name>
    <dbReference type="NCBI Taxonomy" id="930991"/>
    <lineage>
        <taxon>Eukaryota</taxon>
        <taxon>Fungi</taxon>
        <taxon>Dikarya</taxon>
        <taxon>Basidiomycota</taxon>
        <taxon>Agaricomycotina</taxon>
        <taxon>Agaricomycetes</taxon>
        <taxon>Agaricomycetidae</taxon>
        <taxon>Boletales</taxon>
        <taxon>Paxilineae</taxon>
        <taxon>Paxillaceae</taxon>
        <taxon>Paxillus</taxon>
    </lineage>
</organism>
<reference evidence="2" key="2">
    <citation type="submission" date="2015-01" db="EMBL/GenBank/DDBJ databases">
        <title>Evolutionary Origins and Diversification of the Mycorrhizal Mutualists.</title>
        <authorList>
            <consortium name="DOE Joint Genome Institute"/>
            <consortium name="Mycorrhizal Genomics Consortium"/>
            <person name="Kohler A."/>
            <person name="Kuo A."/>
            <person name="Nagy L.G."/>
            <person name="Floudas D."/>
            <person name="Copeland A."/>
            <person name="Barry K.W."/>
            <person name="Cichocki N."/>
            <person name="Veneault-Fourrey C."/>
            <person name="LaButti K."/>
            <person name="Lindquist E.A."/>
            <person name="Lipzen A."/>
            <person name="Lundell T."/>
            <person name="Morin E."/>
            <person name="Murat C."/>
            <person name="Riley R."/>
            <person name="Ohm R."/>
            <person name="Sun H."/>
            <person name="Tunlid A."/>
            <person name="Henrissat B."/>
            <person name="Grigoriev I.V."/>
            <person name="Hibbett D.S."/>
            <person name="Martin F."/>
        </authorList>
    </citation>
    <scope>NUCLEOTIDE SEQUENCE [LARGE SCALE GENOMIC DNA]</scope>
    <source>
        <strain evidence="2">Ve08.2h10</strain>
    </source>
</reference>
<protein>
    <submittedName>
        <fullName evidence="1">Uncharacterized protein</fullName>
    </submittedName>
</protein>
<name>A0A0D0E4N8_9AGAM</name>
<evidence type="ECO:0000313" key="2">
    <source>
        <dbReference type="Proteomes" id="UP000054538"/>
    </source>
</evidence>
<keyword evidence="2" id="KW-1185">Reference proteome</keyword>
<dbReference type="Proteomes" id="UP000054538">
    <property type="component" value="Unassembled WGS sequence"/>
</dbReference>
<evidence type="ECO:0000313" key="1">
    <source>
        <dbReference type="EMBL" id="KIK99371.1"/>
    </source>
</evidence>